<dbReference type="Gene3D" id="3.10.180.10">
    <property type="entry name" value="2,3-Dihydroxybiphenyl 1,2-Dioxygenase, domain 1"/>
    <property type="match status" value="1"/>
</dbReference>
<dbReference type="PANTHER" id="PTHR36503">
    <property type="entry name" value="BLR2520 PROTEIN"/>
    <property type="match status" value="1"/>
</dbReference>
<proteinExistence type="predicted"/>
<dbReference type="InterPro" id="IPR029068">
    <property type="entry name" value="Glyas_Bleomycin-R_OHBP_Dase"/>
</dbReference>
<dbReference type="RefSeq" id="WP_123045877.1">
    <property type="nucleotide sequence ID" value="NZ_RDSR01000012.1"/>
</dbReference>
<gene>
    <name evidence="2" type="ORF">EEJ31_08490</name>
</gene>
<reference evidence="2 3" key="1">
    <citation type="submission" date="2018-11" db="EMBL/GenBank/DDBJ databases">
        <title>Cryobacterium sp. nov., isolated from rhizosphere soil of lettuce.</title>
        <authorList>
            <person name="Wang Y."/>
        </authorList>
    </citation>
    <scope>NUCLEOTIDE SEQUENCE [LARGE SCALE GENOMIC DNA]</scope>
    <source>
        <strain evidence="2 3">NEAU-85</strain>
    </source>
</reference>
<dbReference type="Pfam" id="PF22677">
    <property type="entry name" value="Ble-like_N"/>
    <property type="match status" value="1"/>
</dbReference>
<comment type="caution">
    <text evidence="2">The sequence shown here is derived from an EMBL/GenBank/DDBJ whole genome shotgun (WGS) entry which is preliminary data.</text>
</comment>
<organism evidence="2 3">
    <name type="scientific">Cryobacterium tepidiphilum</name>
    <dbReference type="NCBI Taxonomy" id="2486026"/>
    <lineage>
        <taxon>Bacteria</taxon>
        <taxon>Bacillati</taxon>
        <taxon>Actinomycetota</taxon>
        <taxon>Actinomycetes</taxon>
        <taxon>Micrococcales</taxon>
        <taxon>Microbacteriaceae</taxon>
        <taxon>Cryobacterium</taxon>
    </lineage>
</organism>
<dbReference type="Proteomes" id="UP000279859">
    <property type="component" value="Unassembled WGS sequence"/>
</dbReference>
<dbReference type="PANTHER" id="PTHR36503:SF2">
    <property type="entry name" value="BLR2408 PROTEIN"/>
    <property type="match status" value="1"/>
</dbReference>
<sequence>MSTMIFVNLPVRDLETSVSFWTALGYSFNPQFTDENATCLVIDEGHIYAMLLVHDFFSTFTDRQIADTSTTVETLIALSADTREGVDELADKALAHGGSPAGATQDYGYMYGRSFLDPDGHQWEVTWMDMSQVPPAP</sequence>
<accession>A0A3M8LC62</accession>
<dbReference type="SUPFAM" id="SSF54593">
    <property type="entry name" value="Glyoxalase/Bleomycin resistance protein/Dihydroxybiphenyl dioxygenase"/>
    <property type="match status" value="1"/>
</dbReference>
<feature type="domain" description="VOC" evidence="1">
    <location>
        <begin position="3"/>
        <end position="128"/>
    </location>
</feature>
<evidence type="ECO:0000313" key="2">
    <source>
        <dbReference type="EMBL" id="RNE62254.1"/>
    </source>
</evidence>
<evidence type="ECO:0000313" key="3">
    <source>
        <dbReference type="Proteomes" id="UP000279859"/>
    </source>
</evidence>
<dbReference type="AlphaFoldDB" id="A0A3M8LC62"/>
<dbReference type="OrthoDB" id="4265398at2"/>
<name>A0A3M8LC62_9MICO</name>
<dbReference type="EMBL" id="RDSR01000012">
    <property type="protein sequence ID" value="RNE62254.1"/>
    <property type="molecule type" value="Genomic_DNA"/>
</dbReference>
<dbReference type="PROSITE" id="PS51819">
    <property type="entry name" value="VOC"/>
    <property type="match status" value="1"/>
</dbReference>
<protein>
    <recommendedName>
        <fullName evidence="1">VOC domain-containing protein</fullName>
    </recommendedName>
</protein>
<keyword evidence="3" id="KW-1185">Reference proteome</keyword>
<evidence type="ECO:0000259" key="1">
    <source>
        <dbReference type="PROSITE" id="PS51819"/>
    </source>
</evidence>
<dbReference type="InterPro" id="IPR037523">
    <property type="entry name" value="VOC_core"/>
</dbReference>
<dbReference type="InterPro" id="IPR053863">
    <property type="entry name" value="Glyoxy/Ble-like_N"/>
</dbReference>